<dbReference type="Gene3D" id="3.10.28.10">
    <property type="entry name" value="Homing endonucleases"/>
    <property type="match status" value="4"/>
</dbReference>
<dbReference type="GO" id="GO:0009263">
    <property type="term" value="P:deoxyribonucleotide biosynthetic process"/>
    <property type="evidence" value="ECO:0007669"/>
    <property type="project" value="UniProtKB-KW"/>
</dbReference>
<dbReference type="SUPFAM" id="SSF51998">
    <property type="entry name" value="PFL-like glycyl radical enzymes"/>
    <property type="match status" value="1"/>
</dbReference>
<keyword evidence="7" id="KW-0651">Protein splicing</keyword>
<evidence type="ECO:0000256" key="7">
    <source>
        <dbReference type="ARBA" id="ARBA00023000"/>
    </source>
</evidence>
<keyword evidence="5" id="KW-0547">Nucleotide-binding</keyword>
<dbReference type="SMART" id="SM00306">
    <property type="entry name" value="HintN"/>
    <property type="match status" value="5"/>
</dbReference>
<dbReference type="PROSITE" id="PS50819">
    <property type="entry name" value="INTEIN_ENDONUCLEASE"/>
    <property type="match status" value="4"/>
</dbReference>
<keyword evidence="3" id="KW-0846">Cobalamin</keyword>
<dbReference type="GO" id="GO:0004519">
    <property type="term" value="F:endonuclease activity"/>
    <property type="evidence" value="ECO:0007669"/>
    <property type="project" value="InterPro"/>
</dbReference>
<dbReference type="PRINTS" id="PR00379">
    <property type="entry name" value="INTEIN"/>
</dbReference>
<evidence type="ECO:0000256" key="8">
    <source>
        <dbReference type="ARBA" id="ARBA00023002"/>
    </source>
</evidence>
<dbReference type="InterPro" id="IPR027434">
    <property type="entry name" value="Homing_endonucl"/>
</dbReference>
<dbReference type="InterPro" id="IPR024434">
    <property type="entry name" value="TSCPD_dom"/>
</dbReference>
<dbReference type="NCBIfam" id="TIGR01443">
    <property type="entry name" value="intein_Cterm"/>
    <property type="match status" value="1"/>
</dbReference>
<comment type="similarity">
    <text evidence="2">Belongs to the ribonucleoside diphosphate reductase class-2 family.</text>
</comment>
<dbReference type="InterPro" id="IPR004860">
    <property type="entry name" value="LAGLIDADG_dom"/>
</dbReference>
<dbReference type="InterPro" id="IPR003587">
    <property type="entry name" value="Hint_dom_N"/>
</dbReference>
<evidence type="ECO:0000256" key="1">
    <source>
        <dbReference type="ARBA" id="ARBA00001922"/>
    </source>
</evidence>
<dbReference type="GO" id="GO:0071897">
    <property type="term" value="P:DNA biosynthetic process"/>
    <property type="evidence" value="ECO:0007669"/>
    <property type="project" value="UniProtKB-KW"/>
</dbReference>
<dbReference type="InterPro" id="IPR008926">
    <property type="entry name" value="RNR_R1-su_N"/>
</dbReference>
<organism evidence="14">
    <name type="scientific">Candidatus Heimdallarchaeum aukensis</name>
    <dbReference type="NCBI Taxonomy" id="2876573"/>
    <lineage>
        <taxon>Archaea</taxon>
        <taxon>Promethearchaeati</taxon>
        <taxon>Candidatus Heimdallarchaeota</taxon>
        <taxon>Candidatus Heimdallarchaeia (ex Rinke et al. 2021) (nom. nud.)</taxon>
        <taxon>Candidatus Heimdallarchaeales</taxon>
        <taxon>Candidatus Heimdallarchaeaceae</taxon>
        <taxon>Candidatus Heimdallarchaeum</taxon>
    </lineage>
</organism>
<evidence type="ECO:0000256" key="10">
    <source>
        <dbReference type="ARBA" id="ARBA00025437"/>
    </source>
</evidence>
<dbReference type="EC" id="1.17.4.1" evidence="12"/>
<dbReference type="Gene3D" id="3.20.70.20">
    <property type="match status" value="4"/>
</dbReference>
<dbReference type="SMART" id="SM00305">
    <property type="entry name" value="HintC"/>
    <property type="match status" value="5"/>
</dbReference>
<accession>A0A9Y1BKB4</accession>
<dbReference type="InterPro" id="IPR013509">
    <property type="entry name" value="RNR_lsu_N"/>
</dbReference>
<dbReference type="GO" id="GO:0005524">
    <property type="term" value="F:ATP binding"/>
    <property type="evidence" value="ECO:0007669"/>
    <property type="project" value="InterPro"/>
</dbReference>
<dbReference type="InterPro" id="IPR004042">
    <property type="entry name" value="Intein_endonuc_central"/>
</dbReference>
<dbReference type="InterPro" id="IPR036844">
    <property type="entry name" value="Hint_dom_sf"/>
</dbReference>
<feature type="domain" description="DOD-type homing endonuclease" evidence="13">
    <location>
        <begin position="1850"/>
        <end position="1993"/>
    </location>
</feature>
<evidence type="ECO:0000256" key="11">
    <source>
        <dbReference type="ARBA" id="ARBA00047754"/>
    </source>
</evidence>
<dbReference type="InterPro" id="IPR006141">
    <property type="entry name" value="Intein_N"/>
</dbReference>
<comment type="cofactor">
    <cofactor evidence="1">
        <name>adenosylcob(III)alamin</name>
        <dbReference type="ChEBI" id="CHEBI:18408"/>
    </cofactor>
</comment>
<comment type="function">
    <text evidence="10">Catalyzes the reduction of ribonucleotides to deoxyribonucleotides. May function to provide a pool of deoxyribonucleotide precursors for DNA repair during oxygen limitation and/or for immediate growth after restoration of oxygen.</text>
</comment>
<proteinExistence type="inferred from homology"/>
<dbReference type="GO" id="GO:0031419">
    <property type="term" value="F:cobalamin binding"/>
    <property type="evidence" value="ECO:0007669"/>
    <property type="project" value="UniProtKB-KW"/>
</dbReference>
<dbReference type="PROSITE" id="PS50818">
    <property type="entry name" value="INTEIN_C_TER"/>
    <property type="match status" value="2"/>
</dbReference>
<comment type="function">
    <text evidence="12">Provides the precursors necessary for DNA synthesis. Catalyzes the biosynthesis of deoxyribonucleotides from the corresponding ribonucleotides.</text>
</comment>
<name>A0A9Y1BKB4_9ARCH</name>
<keyword evidence="12" id="KW-0215">Deoxyribonucleotide synthesis</keyword>
<feature type="domain" description="DOD-type homing endonuclease" evidence="13">
    <location>
        <begin position="1270"/>
        <end position="1405"/>
    </location>
</feature>
<dbReference type="InterPro" id="IPR006142">
    <property type="entry name" value="INTEIN"/>
</dbReference>
<sequence length="2561" mass="290598">MADLKLSENALTVLQKRYLLKNEKNEAIETPEQMFERVAKSIASSEEEKKEFYELMTSLRFLPNSPTLMNAGTKLGQLSACFTGEQVIITAEGNKQIKDIQIGDLVLTASGNFRKVTQTMQRKVDKRYIIDVLKLPNSTLSVTEDHPILTYKNGKIKWSLVKELSKNDFVALSYPKEIEDISSINVIDYLSDRDYKVKDGMILNKNTKVGIESDEISDQEIPIRNKIEVDGEFLRFLGYYASVGELDKKIVRFAFSDKEMDYVEEVISIAKSKFELDARIENSDGNIVIVQFYSSILSEFVKKVIGEGNNKRVPIWILKLPPEKQENFVLGCFRGDNSLFSSSYMLDARLSACNDNLVYSIWIMLMRMGIVPNLDKSPIPKGETTYSYSCYIGETEKSDSFVEIHGKDGKGISQLSLQKLNHIIVNDTVFLPIRSIECIEEPVTVYNLEVEEEHTYVANFVSVHNCFVLPIDDSLPSIFDAVKKAALIHQSGGGCVAEGTVIPTEEFGFIPIEKIPGFENIPSDEQGHDCEPFTVYSFDEDKESFTKGTVTKLWKFKKNKYLSIKFGTEGVIEVTHWHPFIVYVPSEEKKKGGYYTEKRADELKVGDLLVSPSTHKITETSSISDVHKVKVEEIKEIEEEKVFYDFTVLKYNNYLAGSKQFTVIHNTGFSFSNIRPKNDVVKTTGGVACFPEDVRIYTNKGLLTIKDIIQSDQPIKALTHDGFHEIINKYDNGDAEVYRLITSNGYSVKATSTHKFLTIENNELVLKPLNKLQEGDYVLLFSTFESVDEKEPFKLSPITDDGQTFDEIYLDEDLAYFIGLTYADGHIIDDGRHYSVRITLNKNQIRIIEKIKKIVQTKFDYDLKVYERKNVNKVELVLHGKRFVKLLKENNLLKEKCENIRIPELLFQSPRNVLSSFIAGYFDGDGHVSKSGRISIKTISKQMSEDFSLLITRLGVLSTTHISPPIYGIRRNKKSYRVSIPTALFKKRFVEQLSKYSIKLENYTLKEGSTNKLFSYPFNILTHVGNPSKRADIAKTVIPYNRKNTYRKAILRILQNSNKYGLTPEEIAFLKKLENLYPVKIKSIKKEGIERVYNLEVKNIHRLVANGFYVSNSGPISFMEVFNAATNTIKQGGCIAAESLVRTTNGVLPAGDLLNCPPLGENNTQELIYDGESYNNAFLSLDNGFADVLILETELGLTLKATYNHLIATVDEDGNIVWTEVEKIKKGDWVVIVLGGHVGQKIFLPKIENQHHNANPIKIPEQFNAELAEILGLYMADGCISTGGRIIFSVDNKDLDLIKRIESLMKKVFNLKLGRIEDKQTYSDVIFYSRDLCDYFSKMNWKKESSSEAFIPQEIFISEPEIAKAFVRGLFEGDGNVRSEGYPRLYSTSKTLIEQTQQLLLGLNIVSSVIKEEDRSNSLGDLPLYELSIIPERSIIKFKEEIGFISNRKKQLLESRFTGKKFEQSDIIPNQGKKLKELYSYVGAGTSKGRNKKGANREFYRAIYHYISENPSSKRNLTRKRLNYLMKNFEQVKNSKHFQQMSDPKYYFTKVIDVKENRTYTMDFEVPESSKFVANGFLVHNRRRGANMGILRVDHPDIMSWITCKEDQTKFTNFNISVAVTSEFMQAVEENRDYDLINPRTKKVVGKLNAAEVFNKIVEMAWKNGEPGIVFIDRMNEFNPTPEVGDIESTNPCVVGDSLISTEFGLMKMRDLVSKFPEGSVKITTDNRVPQQILTSGNQVQLLDTKTQGVSLNTITRAFSTGIKDVYKLTTVSGYELKATGDHKVLTNEGWVQVKDLDVKKHRVKIQSGEGVFNSVKELPIKVENEITGENGRKYSFNLPKTWSKELGHVLGWLVGDGWIRTGDKNRRVGFTFSKKDEEVLKYLKDVLNKWYNKQINEIKRETNVYHLSYHSKYFVDFFINLGVKPEKSAKKVVPESMFLATKEAVIAFLQALFSADGTIRYSKKSSSEWIALSSKSKELLKGVQLLLLNLGIKSRIFDRTRKRRERTFKYIDKNGSLKYYNSDGILYELGIFGKNIDIFKEKINFLQREKKEKLANLKPRKRREVIFEEKIKSIKYVGKDEVYDLTEPRTLSFIANGIVSLDCGEQPLLSYESCNLGSINLVRHVKDGEIDWSLLESTIRTAVRFLDNVIDRNVYIIPEIEEMTKANRKIGLGVMGFADLLVELGIKYDTEEALEIAEKVMSFIQKVGRDESVKLGEERGSFPNFDRSIYRGKYKAMRNATITTIAPTGTISLIAGCSSGIEPYYAIAFVRNILGGKKLFEINPIFERIAKEKGFYSEELVEKISSVHSIQKLDEIPEEIRKLFVTSQDISPEWHVRIQAAFQKYTDNATSKTINFSRDATKEDIAKAYKLAHKLGCKGVTVYRDGSRKYQVLSTKTKKKKKEKPVVTSAKVVPRARPEITTGRTHKVRSGCGNLYVTVNQDENGDIFEVFVQVGKSGGCITSQSEAIGRLISLSLRSQVSVESIVRQLSGIRCPNPSFYKGKSILSCADGIALVLEQYIQGNPNVRESNGSIVCPDCGGVLAFSEGCYTCTSCGYSKCS</sequence>
<dbReference type="Proteomes" id="UP001201020">
    <property type="component" value="Chromosome"/>
</dbReference>
<dbReference type="Pfam" id="PF14890">
    <property type="entry name" value="Intein_splicing"/>
    <property type="match status" value="4"/>
</dbReference>
<feature type="domain" description="DOD-type homing endonuclease" evidence="13">
    <location>
        <begin position="817"/>
        <end position="956"/>
    </location>
</feature>
<dbReference type="GO" id="GO:0016539">
    <property type="term" value="P:intein-mediated protein splicing"/>
    <property type="evidence" value="ECO:0007669"/>
    <property type="project" value="InterPro"/>
</dbReference>
<protein>
    <recommendedName>
        <fullName evidence="12">Ribonucleoside-diphosphate reductase</fullName>
        <ecNumber evidence="12">1.17.4.1</ecNumber>
    </recommendedName>
</protein>
<comment type="catalytic activity">
    <reaction evidence="11 12">
        <text>a 2'-deoxyribonucleoside 5'-diphosphate + [thioredoxin]-disulfide + H2O = a ribonucleoside 5'-diphosphate + [thioredoxin]-dithiol</text>
        <dbReference type="Rhea" id="RHEA:23252"/>
        <dbReference type="Rhea" id="RHEA-COMP:10698"/>
        <dbReference type="Rhea" id="RHEA-COMP:10700"/>
        <dbReference type="ChEBI" id="CHEBI:15377"/>
        <dbReference type="ChEBI" id="CHEBI:29950"/>
        <dbReference type="ChEBI" id="CHEBI:50058"/>
        <dbReference type="ChEBI" id="CHEBI:57930"/>
        <dbReference type="ChEBI" id="CHEBI:73316"/>
        <dbReference type="EC" id="1.17.4.1"/>
    </reaction>
</comment>
<dbReference type="EMBL" id="CP084166">
    <property type="protein sequence ID" value="UJG40636.1"/>
    <property type="molecule type" value="Genomic_DNA"/>
</dbReference>
<evidence type="ECO:0000256" key="2">
    <source>
        <dbReference type="ARBA" id="ARBA00007405"/>
    </source>
</evidence>
<dbReference type="InterPro" id="IPR003586">
    <property type="entry name" value="Hint_dom_C"/>
</dbReference>
<dbReference type="GO" id="GO:0004748">
    <property type="term" value="F:ribonucleoside-diphosphate reductase activity, thioredoxin disulfide as acceptor"/>
    <property type="evidence" value="ECO:0007669"/>
    <property type="project" value="UniProtKB-EC"/>
</dbReference>
<evidence type="ECO:0000256" key="5">
    <source>
        <dbReference type="ARBA" id="ARBA00022741"/>
    </source>
</evidence>
<dbReference type="SUPFAM" id="SSF55608">
    <property type="entry name" value="Homing endonucleases"/>
    <property type="match status" value="5"/>
</dbReference>
<dbReference type="InterPro" id="IPR050862">
    <property type="entry name" value="RdRp_reductase_class-2"/>
</dbReference>
<dbReference type="CDD" id="cd00081">
    <property type="entry name" value="Hint"/>
    <property type="match status" value="5"/>
</dbReference>
<dbReference type="Pfam" id="PF02867">
    <property type="entry name" value="Ribonuc_red_lgC"/>
    <property type="match status" value="1"/>
</dbReference>
<dbReference type="InterPro" id="IPR000788">
    <property type="entry name" value="RNR_lg_C"/>
</dbReference>
<comment type="similarity">
    <text evidence="12">Belongs to the ribonucleoside diphosphate reductase large chain family.</text>
</comment>
<dbReference type="InterPro" id="IPR030934">
    <property type="entry name" value="Intein_C"/>
</dbReference>
<dbReference type="PANTHER" id="PTHR43371">
    <property type="entry name" value="VITAMIN B12-DEPENDENT RIBONUCLEOTIDE REDUCTASE"/>
    <property type="match status" value="1"/>
</dbReference>
<dbReference type="PANTHER" id="PTHR43371:SF1">
    <property type="entry name" value="RIBONUCLEOSIDE-DIPHOSPHATE REDUCTASE"/>
    <property type="match status" value="1"/>
</dbReference>
<evidence type="ECO:0000256" key="3">
    <source>
        <dbReference type="ARBA" id="ARBA00022628"/>
    </source>
</evidence>
<evidence type="ECO:0000256" key="4">
    <source>
        <dbReference type="ARBA" id="ARBA00022634"/>
    </source>
</evidence>
<evidence type="ECO:0000256" key="12">
    <source>
        <dbReference type="RuleBase" id="RU003410"/>
    </source>
</evidence>
<dbReference type="SUPFAM" id="SSF51294">
    <property type="entry name" value="Hedgehog/intein (Hint) domain"/>
    <property type="match status" value="5"/>
</dbReference>
<dbReference type="Gene3D" id="2.170.16.10">
    <property type="entry name" value="Hedgehog/Intein (Hint) domain"/>
    <property type="match status" value="8"/>
</dbReference>
<evidence type="ECO:0000256" key="9">
    <source>
        <dbReference type="ARBA" id="ARBA00023285"/>
    </source>
</evidence>
<evidence type="ECO:0000256" key="6">
    <source>
        <dbReference type="ARBA" id="ARBA00022813"/>
    </source>
</evidence>
<gene>
    <name evidence="14" type="ORF">K9W45_12475</name>
</gene>
<keyword evidence="9" id="KW-0170">Cobalt</keyword>
<dbReference type="Pfam" id="PF12637">
    <property type="entry name" value="TSCPD"/>
    <property type="match status" value="1"/>
</dbReference>
<keyword evidence="6" id="KW-0068">Autocatalytic cleavage</keyword>
<reference evidence="14" key="1">
    <citation type="journal article" date="2022" name="Nat. Microbiol.">
        <title>Unique mobile elements and scalable gene flow at the prokaryote-eukaryote boundary revealed by circularized Asgard archaea genomes.</title>
        <authorList>
            <person name="Wu F."/>
            <person name="Speth D.R."/>
            <person name="Philosof A."/>
            <person name="Cremiere A."/>
            <person name="Narayanan A."/>
            <person name="Barco R.A."/>
            <person name="Connon S.A."/>
            <person name="Amend J.P."/>
            <person name="Antoshechkin I.A."/>
            <person name="Orphan V.J."/>
        </authorList>
    </citation>
    <scope>NUCLEOTIDE SEQUENCE</scope>
    <source>
        <strain evidence="14">PM71</strain>
    </source>
</reference>
<dbReference type="Pfam" id="PF00317">
    <property type="entry name" value="Ribonuc_red_lgN"/>
    <property type="match status" value="1"/>
</dbReference>
<keyword evidence="8 12" id="KW-0560">Oxidoreductase</keyword>
<evidence type="ECO:0000259" key="13">
    <source>
        <dbReference type="PROSITE" id="PS50819"/>
    </source>
</evidence>
<evidence type="ECO:0000313" key="14">
    <source>
        <dbReference type="EMBL" id="UJG40636.1"/>
    </source>
</evidence>
<dbReference type="SUPFAM" id="SSF48168">
    <property type="entry name" value="R1 subunit of ribonucleotide reductase, N-terminal domain"/>
    <property type="match status" value="1"/>
</dbReference>
<dbReference type="Pfam" id="PF14528">
    <property type="entry name" value="LAGLIDADG_3"/>
    <property type="match status" value="3"/>
</dbReference>
<dbReference type="NCBIfam" id="TIGR01445">
    <property type="entry name" value="intein_Nterm"/>
    <property type="match status" value="3"/>
</dbReference>
<dbReference type="PROSITE" id="PS50817">
    <property type="entry name" value="INTEIN_N_TER"/>
    <property type="match status" value="3"/>
</dbReference>
<keyword evidence="4" id="KW-0237">DNA synthesis</keyword>
<feature type="domain" description="DOD-type homing endonuclease" evidence="13">
    <location>
        <begin position="236"/>
        <end position="370"/>
    </location>
</feature>